<evidence type="ECO:0000256" key="1">
    <source>
        <dbReference type="SAM" id="MobiDB-lite"/>
    </source>
</evidence>
<keyword evidence="3" id="KW-1185">Reference proteome</keyword>
<evidence type="ECO:0000313" key="2">
    <source>
        <dbReference type="EMBL" id="ODN05477.1"/>
    </source>
</evidence>
<proteinExistence type="predicted"/>
<name>A0A1D2NJS2_ORCCI</name>
<feature type="non-terminal residue" evidence="2">
    <location>
        <position position="1"/>
    </location>
</feature>
<dbReference type="EMBL" id="LJIJ01000022">
    <property type="protein sequence ID" value="ODN05477.1"/>
    <property type="molecule type" value="Genomic_DNA"/>
</dbReference>
<feature type="region of interest" description="Disordered" evidence="1">
    <location>
        <begin position="159"/>
        <end position="210"/>
    </location>
</feature>
<dbReference type="Proteomes" id="UP000094527">
    <property type="component" value="Unassembled WGS sequence"/>
</dbReference>
<accession>A0A1D2NJS2</accession>
<dbReference type="OrthoDB" id="49113at2759"/>
<protein>
    <submittedName>
        <fullName evidence="2">Uncharacterized protein</fullName>
    </submittedName>
</protein>
<dbReference type="AlphaFoldDB" id="A0A1D2NJS2"/>
<comment type="caution">
    <text evidence="2">The sequence shown here is derived from an EMBL/GenBank/DDBJ whole genome shotgun (WGS) entry which is preliminary data.</text>
</comment>
<evidence type="ECO:0000313" key="3">
    <source>
        <dbReference type="Proteomes" id="UP000094527"/>
    </source>
</evidence>
<sequence>FNAAIKHFRSNSLSSTTSRTSDSANATSSVNANVTTNSQSVSLPDDYSQNTQDFNSQNVLTKIKTIQRVLGSSATTDLCKWSLEATSGDSAHAVKLIRLKALLPESLLMDRTEHVVSVLEMSHWDVARAAAFLLNNTKSTHVTKLKMLAVSNDESNPVVVADNIGSGSSSISSNNNNIPPEPSPRSSNRDVTGSALHNSKENRFIRPTHV</sequence>
<reference evidence="2 3" key="1">
    <citation type="journal article" date="2016" name="Genome Biol. Evol.">
        <title>Gene Family Evolution Reflects Adaptation to Soil Environmental Stressors in the Genome of the Collembolan Orchesella cincta.</title>
        <authorList>
            <person name="Faddeeva-Vakhrusheva A."/>
            <person name="Derks M.F."/>
            <person name="Anvar S.Y."/>
            <person name="Agamennone V."/>
            <person name="Suring W."/>
            <person name="Smit S."/>
            <person name="van Straalen N.M."/>
            <person name="Roelofs D."/>
        </authorList>
    </citation>
    <scope>NUCLEOTIDE SEQUENCE [LARGE SCALE GENOMIC DNA]</scope>
    <source>
        <tissue evidence="2">Mixed pool</tissue>
    </source>
</reference>
<feature type="region of interest" description="Disordered" evidence="1">
    <location>
        <begin position="1"/>
        <end position="43"/>
    </location>
</feature>
<feature type="compositionally biased region" description="Low complexity" evidence="1">
    <location>
        <begin position="10"/>
        <end position="29"/>
    </location>
</feature>
<feature type="compositionally biased region" description="Polar residues" evidence="1">
    <location>
        <begin position="30"/>
        <end position="43"/>
    </location>
</feature>
<feature type="compositionally biased region" description="Low complexity" evidence="1">
    <location>
        <begin position="163"/>
        <end position="178"/>
    </location>
</feature>
<organism evidence="2 3">
    <name type="scientific">Orchesella cincta</name>
    <name type="common">Springtail</name>
    <name type="synonym">Podura cincta</name>
    <dbReference type="NCBI Taxonomy" id="48709"/>
    <lineage>
        <taxon>Eukaryota</taxon>
        <taxon>Metazoa</taxon>
        <taxon>Ecdysozoa</taxon>
        <taxon>Arthropoda</taxon>
        <taxon>Hexapoda</taxon>
        <taxon>Collembola</taxon>
        <taxon>Entomobryomorpha</taxon>
        <taxon>Entomobryoidea</taxon>
        <taxon>Orchesellidae</taxon>
        <taxon>Orchesellinae</taxon>
        <taxon>Orchesella</taxon>
    </lineage>
</organism>
<gene>
    <name evidence="2" type="ORF">Ocin01_01171</name>
</gene>